<dbReference type="KEGG" id="vg:1485775"/>
<proteinExistence type="predicted"/>
<organism evidence="1 2">
    <name type="scientific">Adoxophyes honmai nucleopolyhedrovirus</name>
    <dbReference type="NCBI Taxonomy" id="224399"/>
    <lineage>
        <taxon>Viruses</taxon>
        <taxon>Viruses incertae sedis</taxon>
        <taxon>Naldaviricetes</taxon>
        <taxon>Lefavirales</taxon>
        <taxon>Baculoviridae</taxon>
        <taxon>Alphabaculovirus</taxon>
        <taxon>Alphabaculovirus adhonmai</taxon>
    </lineage>
</organism>
<evidence type="ECO:0000313" key="2">
    <source>
        <dbReference type="Proteomes" id="UP000232720"/>
    </source>
</evidence>
<sequence length="427" mass="50097">MFNTNTLNDIAKKNLSNNFCIQRNEVPTLIHNLFTFCVRCKVNTVTPIKGRISYCYDCGRKCEQCENPAKVRRFEVNTKDTFNAQTTINCYNITSKKEFLERYNENIKEYAKYSFNSAAYRLLCEIHNIYYYCALCKDFCAKDALLRIGQSSVPTKINYYYVCMKCALHIHCDKCVTPFTLENVKEFMNGTQELFFGVFGYCNYVVCFNHFSFLYASVNRDEWQFHNFVPNCSSKGQIFNHDIVKSDDTSVVINFDDDLIDYEHKIKQNNILQDAMYSLDCFEVIVKNINEFDVIDETEAVKLVEKGVNLLSTEEVMKLLFYVHSQRMSDVVVSFFEKTGLPKCTLKSVCSICEYELDNISLPTAEFEYHTEIRTTECCNKDKFCFYGIDCDLYDFMFDINNYCNRCWKPLYKILDVSNDENYVCFH</sequence>
<name>Q80LU3_NPVAH</name>
<dbReference type="RefSeq" id="NP_818650.1">
    <property type="nucleotide sequence ID" value="NC_004690.1"/>
</dbReference>
<dbReference type="OrthoDB" id="10473at10239"/>
<keyword evidence="2" id="KW-1185">Reference proteome</keyword>
<evidence type="ECO:0000313" key="1">
    <source>
        <dbReference type="EMBL" id="BAC67254.1"/>
    </source>
</evidence>
<dbReference type="GeneID" id="1485775"/>
<organismHost>
    <name type="scientific">Adoxophyes honmai</name>
    <name type="common">Smaller tea tortrix moth</name>
    <dbReference type="NCBI Taxonomy" id="85585"/>
</organismHost>
<dbReference type="Proteomes" id="UP000232720">
    <property type="component" value="Genome"/>
</dbReference>
<reference evidence="1 2" key="1">
    <citation type="journal article" date="2003" name="Virology">
        <title>Genome sequence and organization of a nucleopolyhedrovirus isolated from the smaller tea tortrix, Adoxophyes honmai.</title>
        <authorList>
            <person name="Nakai M."/>
            <person name="Goto C."/>
            <person name="Kang W."/>
            <person name="Shikata M."/>
            <person name="Luque T."/>
            <person name="Kunimi Y."/>
        </authorList>
    </citation>
    <scope>NUCLEOTIDE SEQUENCE [LARGE SCALE GENOMIC DNA]</scope>
    <source>
        <strain evidence="1 2">ADN001</strain>
    </source>
</reference>
<protein>
    <submittedName>
        <fullName evidence="1">Uncharacterized protein</fullName>
    </submittedName>
</protein>
<accession>Q80LU3</accession>
<dbReference type="EMBL" id="AP006270">
    <property type="protein sequence ID" value="BAC67254.1"/>
    <property type="molecule type" value="Genomic_DNA"/>
</dbReference>